<dbReference type="EMBL" id="NNRK01000025">
    <property type="protein sequence ID" value="OYR15345.1"/>
    <property type="molecule type" value="Genomic_DNA"/>
</dbReference>
<comment type="caution">
    <text evidence="1">The sequence shown here is derived from an EMBL/GenBank/DDBJ whole genome shotgun (WGS) entry which is preliminary data.</text>
</comment>
<dbReference type="AlphaFoldDB" id="A0A256FKG7"/>
<sequence>MPTIVRHLLCHQVVYACFVACDHASTRPQPAQLLTGPDS</sequence>
<evidence type="ECO:0000313" key="2">
    <source>
        <dbReference type="Proteomes" id="UP000216345"/>
    </source>
</evidence>
<dbReference type="PROSITE" id="PS51257">
    <property type="entry name" value="PROKAR_LIPOPROTEIN"/>
    <property type="match status" value="1"/>
</dbReference>
<organism evidence="1 2">
    <name type="scientific">Brucella rhizosphaerae</name>
    <dbReference type="NCBI Taxonomy" id="571254"/>
    <lineage>
        <taxon>Bacteria</taxon>
        <taxon>Pseudomonadati</taxon>
        <taxon>Pseudomonadota</taxon>
        <taxon>Alphaproteobacteria</taxon>
        <taxon>Hyphomicrobiales</taxon>
        <taxon>Brucellaceae</taxon>
        <taxon>Brucella/Ochrobactrum group</taxon>
        <taxon>Brucella</taxon>
    </lineage>
</organism>
<name>A0A256FKG7_9HYPH</name>
<reference evidence="1 2" key="1">
    <citation type="submission" date="2017-07" db="EMBL/GenBank/DDBJ databases">
        <title>Phylogenetic study on the rhizospheric bacterium Ochrobactrum sp. A44.</title>
        <authorList>
            <person name="Krzyzanowska D.M."/>
            <person name="Ossowicki A."/>
            <person name="Rajewska M."/>
            <person name="Maciag T."/>
            <person name="Kaczynski Z."/>
            <person name="Czerwicka M."/>
            <person name="Jafra S."/>
        </authorList>
    </citation>
    <scope>NUCLEOTIDE SEQUENCE [LARGE SCALE GENOMIC DNA]</scope>
    <source>
        <strain evidence="1 2">PR17</strain>
    </source>
</reference>
<evidence type="ECO:0008006" key="3">
    <source>
        <dbReference type="Google" id="ProtNLM"/>
    </source>
</evidence>
<proteinExistence type="predicted"/>
<dbReference type="Proteomes" id="UP000216345">
    <property type="component" value="Unassembled WGS sequence"/>
</dbReference>
<gene>
    <name evidence="1" type="ORF">CEV32_4617</name>
</gene>
<keyword evidence="2" id="KW-1185">Reference proteome</keyword>
<accession>A0A256FKG7</accession>
<evidence type="ECO:0000313" key="1">
    <source>
        <dbReference type="EMBL" id="OYR15345.1"/>
    </source>
</evidence>
<protein>
    <recommendedName>
        <fullName evidence="3">Lipoprotein</fullName>
    </recommendedName>
</protein>